<evidence type="ECO:0000313" key="2">
    <source>
        <dbReference type="EMBL" id="MEC0276162.1"/>
    </source>
</evidence>
<dbReference type="SUPFAM" id="SSF46955">
    <property type="entry name" value="Putative DNA-binding domain"/>
    <property type="match status" value="1"/>
</dbReference>
<dbReference type="AlphaFoldDB" id="A0AAW9NKC1"/>
<dbReference type="EMBL" id="JARNBH010000032">
    <property type="protein sequence ID" value="MEC0276162.1"/>
    <property type="molecule type" value="Genomic_DNA"/>
</dbReference>
<dbReference type="Pfam" id="PF12728">
    <property type="entry name" value="HTH_17"/>
    <property type="match status" value="1"/>
</dbReference>
<dbReference type="NCBIfam" id="TIGR01764">
    <property type="entry name" value="excise"/>
    <property type="match status" value="1"/>
</dbReference>
<accession>A0AAW9NKC1</accession>
<dbReference type="RefSeq" id="WP_367408018.1">
    <property type="nucleotide sequence ID" value="NZ_JARNBG010000078.1"/>
</dbReference>
<dbReference type="InterPro" id="IPR041657">
    <property type="entry name" value="HTH_17"/>
</dbReference>
<sequence length="59" mass="6848">MKKKSNKIIITEAAEILGVSKGTVTYWARTGHFKAEREHGRWVIDRESLQEFKDSRSNI</sequence>
<dbReference type="Proteomes" id="UP001307168">
    <property type="component" value="Unassembled WGS sequence"/>
</dbReference>
<dbReference type="InterPro" id="IPR009061">
    <property type="entry name" value="DNA-bd_dom_put_sf"/>
</dbReference>
<evidence type="ECO:0000313" key="3">
    <source>
        <dbReference type="Proteomes" id="UP001307168"/>
    </source>
</evidence>
<organism evidence="2 3">
    <name type="scientific">Peribacillus castrilensis</name>
    <dbReference type="NCBI Taxonomy" id="2897690"/>
    <lineage>
        <taxon>Bacteria</taxon>
        <taxon>Bacillati</taxon>
        <taxon>Bacillota</taxon>
        <taxon>Bacilli</taxon>
        <taxon>Bacillales</taxon>
        <taxon>Bacillaceae</taxon>
        <taxon>Peribacillus</taxon>
    </lineage>
</organism>
<comment type="caution">
    <text evidence="2">The sequence shown here is derived from an EMBL/GenBank/DDBJ whole genome shotgun (WGS) entry which is preliminary data.</text>
</comment>
<reference evidence="2 3" key="1">
    <citation type="submission" date="2023-03" db="EMBL/GenBank/DDBJ databases">
        <title>Bacillus Genome Sequencing.</title>
        <authorList>
            <person name="Dunlap C."/>
        </authorList>
    </citation>
    <scope>NUCLEOTIDE SEQUENCE [LARGE SCALE GENOMIC DNA]</scope>
    <source>
        <strain evidence="2 3">B-41290</strain>
    </source>
</reference>
<name>A0AAW9NKC1_9BACI</name>
<evidence type="ECO:0000259" key="1">
    <source>
        <dbReference type="Pfam" id="PF12728"/>
    </source>
</evidence>
<gene>
    <name evidence="2" type="ORF">P4706_24400</name>
</gene>
<dbReference type="InterPro" id="IPR010093">
    <property type="entry name" value="SinI_DNA-bd"/>
</dbReference>
<dbReference type="GO" id="GO:0003677">
    <property type="term" value="F:DNA binding"/>
    <property type="evidence" value="ECO:0007669"/>
    <property type="project" value="InterPro"/>
</dbReference>
<proteinExistence type="predicted"/>
<protein>
    <submittedName>
        <fullName evidence="2">Helix-turn-helix domain-containing protein</fullName>
    </submittedName>
</protein>
<feature type="domain" description="Helix-turn-helix" evidence="1">
    <location>
        <begin position="10"/>
        <end position="56"/>
    </location>
</feature>
<dbReference type="Gene3D" id="1.10.1660.10">
    <property type="match status" value="1"/>
</dbReference>
<keyword evidence="3" id="KW-1185">Reference proteome</keyword>